<dbReference type="EMBL" id="JBBNIN010000009">
    <property type="protein sequence ID" value="MEQ2711073.1"/>
    <property type="molecule type" value="Genomic_DNA"/>
</dbReference>
<evidence type="ECO:0000256" key="5">
    <source>
        <dbReference type="SAM" id="SignalP"/>
    </source>
</evidence>
<dbReference type="SUPFAM" id="SSF54001">
    <property type="entry name" value="Cysteine proteinases"/>
    <property type="match status" value="1"/>
</dbReference>
<dbReference type="InterPro" id="IPR038765">
    <property type="entry name" value="Papain-like_cys_pep_sf"/>
</dbReference>
<evidence type="ECO:0000313" key="7">
    <source>
        <dbReference type="EMBL" id="MEQ2711073.1"/>
    </source>
</evidence>
<dbReference type="Proteomes" id="UP001482154">
    <property type="component" value="Unassembled WGS sequence"/>
</dbReference>
<proteinExistence type="inferred from homology"/>
<evidence type="ECO:0000256" key="3">
    <source>
        <dbReference type="ARBA" id="ARBA00022801"/>
    </source>
</evidence>
<evidence type="ECO:0000256" key="1">
    <source>
        <dbReference type="ARBA" id="ARBA00007074"/>
    </source>
</evidence>
<comment type="caution">
    <text evidence="7">The sequence shown here is derived from an EMBL/GenBank/DDBJ whole genome shotgun (WGS) entry which is preliminary data.</text>
</comment>
<dbReference type="InterPro" id="IPR051202">
    <property type="entry name" value="Peptidase_C40"/>
</dbReference>
<dbReference type="Gene3D" id="3.90.1720.10">
    <property type="entry name" value="endopeptidase domain like (from Nostoc punctiforme)"/>
    <property type="match status" value="1"/>
</dbReference>
<reference evidence="7 8" key="1">
    <citation type="submission" date="2024-04" db="EMBL/GenBank/DDBJ databases">
        <title>Human intestinal bacterial collection.</title>
        <authorList>
            <person name="Pauvert C."/>
            <person name="Hitch T.C.A."/>
            <person name="Clavel T."/>
        </authorList>
    </citation>
    <scope>NUCLEOTIDE SEQUENCE [LARGE SCALE GENOMIC DNA]</scope>
    <source>
        <strain evidence="7 8">CLA-AA-H249</strain>
    </source>
</reference>
<organism evidence="7 8">
    <name type="scientific">Anaerostipes amylophilus</name>
    <dbReference type="NCBI Taxonomy" id="2981779"/>
    <lineage>
        <taxon>Bacteria</taxon>
        <taxon>Bacillati</taxon>
        <taxon>Bacillota</taxon>
        <taxon>Clostridia</taxon>
        <taxon>Lachnospirales</taxon>
        <taxon>Lachnospiraceae</taxon>
        <taxon>Anaerostipes</taxon>
    </lineage>
</organism>
<keyword evidence="4" id="KW-0788">Thiol protease</keyword>
<dbReference type="PANTHER" id="PTHR47053">
    <property type="entry name" value="MUREIN DD-ENDOPEPTIDASE MEPH-RELATED"/>
    <property type="match status" value="1"/>
</dbReference>
<accession>A0ABV1IV22</accession>
<dbReference type="InterPro" id="IPR000064">
    <property type="entry name" value="NLP_P60_dom"/>
</dbReference>
<evidence type="ECO:0000259" key="6">
    <source>
        <dbReference type="PROSITE" id="PS51935"/>
    </source>
</evidence>
<dbReference type="PROSITE" id="PS51935">
    <property type="entry name" value="NLPC_P60"/>
    <property type="match status" value="1"/>
</dbReference>
<dbReference type="Pfam" id="PF00877">
    <property type="entry name" value="NLPC_P60"/>
    <property type="match status" value="1"/>
</dbReference>
<protein>
    <submittedName>
        <fullName evidence="7">C40 family peptidase</fullName>
    </submittedName>
</protein>
<comment type="similarity">
    <text evidence="1">Belongs to the peptidase C40 family.</text>
</comment>
<keyword evidence="3" id="KW-0378">Hydrolase</keyword>
<sequence length="155" mass="16910">MKKIILRLAVLVAMASAAVTMNVHTKTKEVQAASRKGQQVVKYAKKFVGNKYKYGGSSLTKGTDCSGFTRGVYKKFGKSLPHSSSAQRRYGKKVKGGIKNAKAGDLICYSGHVAIYMGNNKIVHASNSAPYPRGGIKISNNARYRKIVTVRRIVQ</sequence>
<feature type="chain" id="PRO_5046828644" evidence="5">
    <location>
        <begin position="26"/>
        <end position="155"/>
    </location>
</feature>
<keyword evidence="2" id="KW-0645">Protease</keyword>
<evidence type="ECO:0000256" key="4">
    <source>
        <dbReference type="ARBA" id="ARBA00022807"/>
    </source>
</evidence>
<name>A0ABV1IV22_9FIRM</name>
<feature type="domain" description="NlpC/P60" evidence="6">
    <location>
        <begin position="34"/>
        <end position="154"/>
    </location>
</feature>
<feature type="signal peptide" evidence="5">
    <location>
        <begin position="1"/>
        <end position="25"/>
    </location>
</feature>
<keyword evidence="8" id="KW-1185">Reference proteome</keyword>
<evidence type="ECO:0000256" key="2">
    <source>
        <dbReference type="ARBA" id="ARBA00022670"/>
    </source>
</evidence>
<keyword evidence="5" id="KW-0732">Signal</keyword>
<gene>
    <name evidence="7" type="ORF">AAAU51_07800</name>
</gene>
<dbReference type="PANTHER" id="PTHR47053:SF1">
    <property type="entry name" value="MUREIN DD-ENDOPEPTIDASE MEPH-RELATED"/>
    <property type="match status" value="1"/>
</dbReference>
<dbReference type="RefSeq" id="WP_022375267.1">
    <property type="nucleotide sequence ID" value="NZ_JAOQJG010000003.1"/>
</dbReference>
<evidence type="ECO:0000313" key="8">
    <source>
        <dbReference type="Proteomes" id="UP001482154"/>
    </source>
</evidence>